<dbReference type="Gramene" id="MELO3C017054.2.1">
    <property type="protein sequence ID" value="MELO3C017054.2.1"/>
    <property type="gene ID" value="MELO3C017054.2"/>
</dbReference>
<proteinExistence type="predicted"/>
<dbReference type="AlphaFoldDB" id="A0A9I9DE07"/>
<sequence>MSLSNLANYAYERKMKMSSNFGVEVCQEIRKNFVAMSGIKQYRYNTWNCGHRVSRTLQSAMKAPDSDYQKEPKRGDTQHYGCAYCRNKN</sequence>
<protein>
    <submittedName>
        <fullName evidence="1">Uncharacterized protein</fullName>
    </submittedName>
</protein>
<name>A0A9I9DE07_CUCME</name>
<reference evidence="1" key="1">
    <citation type="submission" date="2023-03" db="UniProtKB">
        <authorList>
            <consortium name="EnsemblPlants"/>
        </authorList>
    </citation>
    <scope>IDENTIFICATION</scope>
</reference>
<accession>A0A9I9DE07</accession>
<dbReference type="EnsemblPlants" id="MELO3C017054.2.1">
    <property type="protein sequence ID" value="MELO3C017054.2.1"/>
    <property type="gene ID" value="MELO3C017054.2"/>
</dbReference>
<evidence type="ECO:0000313" key="1">
    <source>
        <dbReference type="EnsemblPlants" id="MELO3C017054.2.1"/>
    </source>
</evidence>
<organism evidence="1">
    <name type="scientific">Cucumis melo</name>
    <name type="common">Muskmelon</name>
    <dbReference type="NCBI Taxonomy" id="3656"/>
    <lineage>
        <taxon>Eukaryota</taxon>
        <taxon>Viridiplantae</taxon>
        <taxon>Streptophyta</taxon>
        <taxon>Embryophyta</taxon>
        <taxon>Tracheophyta</taxon>
        <taxon>Spermatophyta</taxon>
        <taxon>Magnoliopsida</taxon>
        <taxon>eudicotyledons</taxon>
        <taxon>Gunneridae</taxon>
        <taxon>Pentapetalae</taxon>
        <taxon>rosids</taxon>
        <taxon>fabids</taxon>
        <taxon>Cucurbitales</taxon>
        <taxon>Cucurbitaceae</taxon>
        <taxon>Benincaseae</taxon>
        <taxon>Cucumis</taxon>
    </lineage>
</organism>